<feature type="transmembrane region" description="Helical" evidence="1">
    <location>
        <begin position="285"/>
        <end position="311"/>
    </location>
</feature>
<gene>
    <name evidence="3" type="ORF">RRG08_000369</name>
</gene>
<evidence type="ECO:0000313" key="3">
    <source>
        <dbReference type="EMBL" id="KAK3776493.1"/>
    </source>
</evidence>
<evidence type="ECO:0000259" key="2">
    <source>
        <dbReference type="Pfam" id="PF25044"/>
    </source>
</evidence>
<name>A0AAE0ZW76_9GAST</name>
<proteinExistence type="predicted"/>
<feature type="domain" description="DUF7789" evidence="2">
    <location>
        <begin position="179"/>
        <end position="307"/>
    </location>
</feature>
<dbReference type="AlphaFoldDB" id="A0AAE0ZW76"/>
<protein>
    <recommendedName>
        <fullName evidence="2">DUF7789 domain-containing protein</fullName>
    </recommendedName>
</protein>
<feature type="transmembrane region" description="Helical" evidence="1">
    <location>
        <begin position="57"/>
        <end position="75"/>
    </location>
</feature>
<feature type="transmembrane region" description="Helical" evidence="1">
    <location>
        <begin position="201"/>
        <end position="220"/>
    </location>
</feature>
<feature type="domain" description="DUF7789" evidence="2">
    <location>
        <begin position="43"/>
        <end position="163"/>
    </location>
</feature>
<reference evidence="3" key="1">
    <citation type="journal article" date="2023" name="G3 (Bethesda)">
        <title>A reference genome for the long-term kleptoplast-retaining sea slug Elysia crispata morphotype clarki.</title>
        <authorList>
            <person name="Eastman K.E."/>
            <person name="Pendleton A.L."/>
            <person name="Shaikh M.A."/>
            <person name="Suttiyut T."/>
            <person name="Ogas R."/>
            <person name="Tomko P."/>
            <person name="Gavelis G."/>
            <person name="Widhalm J.R."/>
            <person name="Wisecaver J.H."/>
        </authorList>
    </citation>
    <scope>NUCLEOTIDE SEQUENCE</scope>
    <source>
        <strain evidence="3">ECLA1</strain>
    </source>
</reference>
<keyword evidence="1" id="KW-0472">Membrane</keyword>
<dbReference type="PANTHER" id="PTHR39299">
    <property type="entry name" value="TRANSMEMBRANE PROTEIN"/>
    <property type="match status" value="1"/>
</dbReference>
<comment type="caution">
    <text evidence="3">The sequence shown here is derived from an EMBL/GenBank/DDBJ whole genome shotgun (WGS) entry which is preliminary data.</text>
</comment>
<feature type="transmembrane region" description="Helical" evidence="1">
    <location>
        <begin position="226"/>
        <end position="246"/>
    </location>
</feature>
<dbReference type="Pfam" id="PF25044">
    <property type="entry name" value="DUF7789"/>
    <property type="match status" value="2"/>
</dbReference>
<dbReference type="Proteomes" id="UP001283361">
    <property type="component" value="Unassembled WGS sequence"/>
</dbReference>
<feature type="transmembrane region" description="Helical" evidence="1">
    <location>
        <begin position="147"/>
        <end position="166"/>
    </location>
</feature>
<dbReference type="PANTHER" id="PTHR39299:SF1">
    <property type="entry name" value="TRANSMEMBRANE PROTEIN"/>
    <property type="match status" value="1"/>
</dbReference>
<organism evidence="3 4">
    <name type="scientific">Elysia crispata</name>
    <name type="common">lettuce slug</name>
    <dbReference type="NCBI Taxonomy" id="231223"/>
    <lineage>
        <taxon>Eukaryota</taxon>
        <taxon>Metazoa</taxon>
        <taxon>Spiralia</taxon>
        <taxon>Lophotrochozoa</taxon>
        <taxon>Mollusca</taxon>
        <taxon>Gastropoda</taxon>
        <taxon>Heterobranchia</taxon>
        <taxon>Euthyneura</taxon>
        <taxon>Panpulmonata</taxon>
        <taxon>Sacoglossa</taxon>
        <taxon>Placobranchoidea</taxon>
        <taxon>Plakobranchidae</taxon>
        <taxon>Elysia</taxon>
    </lineage>
</organism>
<evidence type="ECO:0000256" key="1">
    <source>
        <dbReference type="SAM" id="Phobius"/>
    </source>
</evidence>
<feature type="transmembrane region" description="Helical" evidence="1">
    <location>
        <begin position="116"/>
        <end position="135"/>
    </location>
</feature>
<evidence type="ECO:0000313" key="4">
    <source>
        <dbReference type="Proteomes" id="UP001283361"/>
    </source>
</evidence>
<dbReference type="InterPro" id="IPR056691">
    <property type="entry name" value="DUF7789"/>
</dbReference>
<feature type="transmembrane region" description="Helical" evidence="1">
    <location>
        <begin position="87"/>
        <end position="109"/>
    </location>
</feature>
<sequence>MDCTLDDPGLENGDVQDPLPESPITFASMGLPANSALQDTAIGKFRQLSDTTFTERVFFVIMLLSILSAFGVSIYRVATVSRGNPDFTFGLVILLQAGFCFIYIVDGILRERPSEIFILCLATMIIVFYLVMNYIEGTQNTPKLARMIVACCLAPFLVSLGLYIAWDYHVSKKIIFRTVGADATWQGMLTRLLAFQDVLKFDLQLGGSMVILILVSGLSVTVRDVVVLAVGGPVTIAWFLLGLYAMPAESKPWALVFALLSPCEPAYIAYRFYRLDTYIDEKPGLASAVIICGVAALVVRVIVIVLFTVVYRAFGKGLKEQGIQRLSRKRSKGLRRNSKTFEEVLE</sequence>
<keyword evidence="1" id="KW-0812">Transmembrane</keyword>
<accession>A0AAE0ZW76</accession>
<dbReference type="EMBL" id="JAWDGP010003213">
    <property type="protein sequence ID" value="KAK3776493.1"/>
    <property type="molecule type" value="Genomic_DNA"/>
</dbReference>
<keyword evidence="4" id="KW-1185">Reference proteome</keyword>
<keyword evidence="1" id="KW-1133">Transmembrane helix</keyword>